<dbReference type="GO" id="GO:0003952">
    <property type="term" value="F:NAD+ synthase (glutamine-hydrolyzing) activity"/>
    <property type="evidence" value="ECO:0007669"/>
    <property type="project" value="InterPro"/>
</dbReference>
<reference evidence="17 18" key="1">
    <citation type="submission" date="2019-06" db="EMBL/GenBank/DDBJ databases">
        <title>Whole genome shotgun sequence of Kocuria varians NBRC 15358.</title>
        <authorList>
            <person name="Hosoyama A."/>
            <person name="Uohara A."/>
            <person name="Ohji S."/>
            <person name="Ichikawa N."/>
        </authorList>
    </citation>
    <scope>NUCLEOTIDE SEQUENCE [LARGE SCALE GENOMIC DNA]</scope>
    <source>
        <strain evidence="17 18">NBRC 15358</strain>
    </source>
</reference>
<name>A0A4Y4D104_KOCVA</name>
<feature type="binding site" description="in other chain" evidence="13">
    <location>
        <begin position="259"/>
        <end position="260"/>
    </location>
    <ligand>
        <name>deamido-NAD(+)</name>
        <dbReference type="ChEBI" id="CHEBI:58437"/>
        <note>ligand shared between two neighboring subunits</note>
    </ligand>
</feature>
<feature type="binding site" evidence="13">
    <location>
        <position position="179"/>
    </location>
    <ligand>
        <name>deamido-NAD(+)</name>
        <dbReference type="ChEBI" id="CHEBI:58437"/>
        <note>ligand shared between two neighboring subunits</note>
    </ligand>
</feature>
<dbReference type="OrthoDB" id="3266517at2"/>
<comment type="subunit">
    <text evidence="2 13">Homodimer.</text>
</comment>
<organism evidence="17 18">
    <name type="scientific">Kocuria varians</name>
    <name type="common">Micrococcus varians</name>
    <dbReference type="NCBI Taxonomy" id="1272"/>
    <lineage>
        <taxon>Bacteria</taxon>
        <taxon>Bacillati</taxon>
        <taxon>Actinomycetota</taxon>
        <taxon>Actinomycetes</taxon>
        <taxon>Micrococcales</taxon>
        <taxon>Micrococcaceae</taxon>
        <taxon>Kocuria</taxon>
    </lineage>
</organism>
<dbReference type="FunFam" id="3.40.50.620:FF:000015">
    <property type="entry name" value="NH(3)-dependent NAD(+) synthetase"/>
    <property type="match status" value="1"/>
</dbReference>
<evidence type="ECO:0000256" key="5">
    <source>
        <dbReference type="ARBA" id="ARBA00022741"/>
    </source>
</evidence>
<evidence type="ECO:0000256" key="13">
    <source>
        <dbReference type="HAMAP-Rule" id="MF_00193"/>
    </source>
</evidence>
<dbReference type="STRING" id="1272.GCA_900014985_00542"/>
<evidence type="ECO:0000256" key="14">
    <source>
        <dbReference type="RuleBase" id="RU003811"/>
    </source>
</evidence>
<evidence type="ECO:0000313" key="18">
    <source>
        <dbReference type="Proteomes" id="UP000315730"/>
    </source>
</evidence>
<feature type="binding site" evidence="13">
    <location>
        <position position="159"/>
    </location>
    <ligand>
        <name>ATP</name>
        <dbReference type="ChEBI" id="CHEBI:30616"/>
    </ligand>
</feature>
<feature type="binding site" evidence="13">
    <location>
        <position position="210"/>
    </location>
    <ligand>
        <name>ATP</name>
        <dbReference type="ChEBI" id="CHEBI:30616"/>
    </ligand>
</feature>
<dbReference type="EMBL" id="BJNW01000007">
    <property type="protein sequence ID" value="GEC98855.1"/>
    <property type="molecule type" value="Genomic_DNA"/>
</dbReference>
<gene>
    <name evidence="13 17" type="primary">nadE</name>
    <name evidence="17" type="ORF">KVA01_10100</name>
</gene>
<comment type="function">
    <text evidence="10 13">Catalyzes the ATP-dependent amidation of deamido-NAD to form NAD. Uses ammonia as a nitrogen source.</text>
</comment>
<keyword evidence="7 13" id="KW-0460">Magnesium</keyword>
<evidence type="ECO:0000256" key="10">
    <source>
        <dbReference type="ARBA" id="ARBA00055966"/>
    </source>
</evidence>
<dbReference type="GO" id="GO:0046872">
    <property type="term" value="F:metal ion binding"/>
    <property type="evidence" value="ECO:0007669"/>
    <property type="project" value="UniProtKB-KW"/>
</dbReference>
<dbReference type="NCBIfam" id="TIGR00552">
    <property type="entry name" value="nadE"/>
    <property type="match status" value="1"/>
</dbReference>
<evidence type="ECO:0000256" key="7">
    <source>
        <dbReference type="ARBA" id="ARBA00022842"/>
    </source>
</evidence>
<comment type="pathway">
    <text evidence="13">Cofactor biosynthesis; NAD(+) biosynthesis; NAD(+) from deamido-NAD(+) (ammonia route): step 1/1.</text>
</comment>
<dbReference type="AlphaFoldDB" id="A0A4Y4D104"/>
<dbReference type="GO" id="GO:0008795">
    <property type="term" value="F:NAD+ synthase activity"/>
    <property type="evidence" value="ECO:0007669"/>
    <property type="project" value="UniProtKB-UniRule"/>
</dbReference>
<evidence type="ECO:0000256" key="12">
    <source>
        <dbReference type="ARBA" id="ARBA00070926"/>
    </source>
</evidence>
<dbReference type="PANTHER" id="PTHR23090:SF7">
    <property type="entry name" value="NH(3)-DEPENDENT NAD(+) SYNTHETASE"/>
    <property type="match status" value="1"/>
</dbReference>
<dbReference type="Pfam" id="PF02540">
    <property type="entry name" value="NAD_synthase"/>
    <property type="match status" value="1"/>
</dbReference>
<accession>A0A4Y4D104</accession>
<evidence type="ECO:0000256" key="1">
    <source>
        <dbReference type="ARBA" id="ARBA00005859"/>
    </source>
</evidence>
<evidence type="ECO:0000256" key="6">
    <source>
        <dbReference type="ARBA" id="ARBA00022840"/>
    </source>
</evidence>
<keyword evidence="5 13" id="KW-0547">Nucleotide-binding</keyword>
<evidence type="ECO:0000256" key="3">
    <source>
        <dbReference type="ARBA" id="ARBA00022598"/>
    </source>
</evidence>
<evidence type="ECO:0000256" key="8">
    <source>
        <dbReference type="ARBA" id="ARBA00023027"/>
    </source>
</evidence>
<sequence>MRELQAQIIAELGVSPRIDPAQEVARRVDFLADYLRATHTKGFVLGISGGVDSTLAGRLAQLAVEKLREDGVTAEFVAMRLPYRTQQDEDDAQAALAFIAPDRALTYDVAPAVDGFEAAYTAATGDTLTDFTRGNTKARVRMTAQYAVGGDHGLLVIGTDHAAESVTGFFTKFGDGGADLLPLAGLDKRQNRQLLEHLGASERLVGKVPTADLLNDNPGRADEDELGLTYEDIDDYLEGKDIPVEVAEKLEQIFLRSRHKRTVPVTPADDWWRQG</sequence>
<dbReference type="GO" id="GO:0004359">
    <property type="term" value="F:glutaminase activity"/>
    <property type="evidence" value="ECO:0007669"/>
    <property type="project" value="InterPro"/>
</dbReference>
<evidence type="ECO:0000256" key="15">
    <source>
        <dbReference type="RuleBase" id="RU003812"/>
    </source>
</evidence>
<protein>
    <recommendedName>
        <fullName evidence="12 13">NH(3)-dependent NAD(+) synthetase</fullName>
        <ecNumber evidence="11 13">6.3.1.5</ecNumber>
    </recommendedName>
</protein>
<feature type="binding site" evidence="13">
    <location>
        <position position="164"/>
    </location>
    <ligand>
        <name>Mg(2+)</name>
        <dbReference type="ChEBI" id="CHEBI:18420"/>
    </ligand>
</feature>
<keyword evidence="6 13" id="KW-0067">ATP-binding</keyword>
<dbReference type="SUPFAM" id="SSF52402">
    <property type="entry name" value="Adenine nucleotide alpha hydrolases-like"/>
    <property type="match status" value="1"/>
</dbReference>
<dbReference type="InterPro" id="IPR022310">
    <property type="entry name" value="NAD/GMP_synthase"/>
</dbReference>
<dbReference type="Proteomes" id="UP000315730">
    <property type="component" value="Unassembled WGS sequence"/>
</dbReference>
<evidence type="ECO:0000256" key="9">
    <source>
        <dbReference type="ARBA" id="ARBA00051206"/>
    </source>
</evidence>
<comment type="caution">
    <text evidence="17">The sequence shown here is derived from an EMBL/GenBank/DDBJ whole genome shotgun (WGS) entry which is preliminary data.</text>
</comment>
<proteinExistence type="inferred from homology"/>
<keyword evidence="3 13" id="KW-0436">Ligase</keyword>
<comment type="similarity">
    <text evidence="1 13 14">Belongs to the NAD synthetase family.</text>
</comment>
<dbReference type="NCBIfam" id="NF001979">
    <property type="entry name" value="PRK00768.1"/>
    <property type="match status" value="1"/>
</dbReference>
<dbReference type="UniPathway" id="UPA00253">
    <property type="reaction ID" value="UER00333"/>
</dbReference>
<keyword evidence="8 13" id="KW-0520">NAD</keyword>
<feature type="binding site" description="in other chain" evidence="13">
    <location>
        <position position="139"/>
    </location>
    <ligand>
        <name>deamido-NAD(+)</name>
        <dbReference type="ChEBI" id="CHEBI:58437"/>
        <note>ligand shared between two neighboring subunits</note>
    </ligand>
</feature>
<keyword evidence="18" id="KW-1185">Reference proteome</keyword>
<dbReference type="EC" id="6.3.1.5" evidence="11 13"/>
<dbReference type="GO" id="GO:0009435">
    <property type="term" value="P:NAD+ biosynthetic process"/>
    <property type="evidence" value="ECO:0007669"/>
    <property type="project" value="UniProtKB-UniRule"/>
</dbReference>
<evidence type="ECO:0000256" key="11">
    <source>
        <dbReference type="ARBA" id="ARBA00066987"/>
    </source>
</evidence>
<evidence type="ECO:0000256" key="2">
    <source>
        <dbReference type="ARBA" id="ARBA00011738"/>
    </source>
</evidence>
<dbReference type="RefSeq" id="WP_068467670.1">
    <property type="nucleotide sequence ID" value="NZ_BJNW01000007.1"/>
</dbReference>
<dbReference type="InterPro" id="IPR022926">
    <property type="entry name" value="NH(3)-dep_NAD(+)_synth"/>
</dbReference>
<evidence type="ECO:0000256" key="4">
    <source>
        <dbReference type="ARBA" id="ARBA00022723"/>
    </source>
</evidence>
<feature type="binding site" description="in other chain" evidence="13">
    <location>
        <position position="172"/>
    </location>
    <ligand>
        <name>deamido-NAD(+)</name>
        <dbReference type="ChEBI" id="CHEBI:58437"/>
        <note>ligand shared between two neighboring subunits</note>
    </ligand>
</feature>
<dbReference type="GO" id="GO:0005737">
    <property type="term" value="C:cytoplasm"/>
    <property type="evidence" value="ECO:0007669"/>
    <property type="project" value="InterPro"/>
</dbReference>
<dbReference type="CDD" id="cd00553">
    <property type="entry name" value="NAD_synthase"/>
    <property type="match status" value="1"/>
</dbReference>
<dbReference type="HAMAP" id="MF_00193">
    <property type="entry name" value="NadE_ammonia_dep"/>
    <property type="match status" value="1"/>
</dbReference>
<comment type="catalytic activity">
    <reaction evidence="9 13 15">
        <text>deamido-NAD(+) + NH4(+) + ATP = AMP + diphosphate + NAD(+) + H(+)</text>
        <dbReference type="Rhea" id="RHEA:21188"/>
        <dbReference type="ChEBI" id="CHEBI:15378"/>
        <dbReference type="ChEBI" id="CHEBI:28938"/>
        <dbReference type="ChEBI" id="CHEBI:30616"/>
        <dbReference type="ChEBI" id="CHEBI:33019"/>
        <dbReference type="ChEBI" id="CHEBI:57540"/>
        <dbReference type="ChEBI" id="CHEBI:58437"/>
        <dbReference type="ChEBI" id="CHEBI:456215"/>
        <dbReference type="EC" id="6.3.1.5"/>
    </reaction>
</comment>
<evidence type="ECO:0000313" key="17">
    <source>
        <dbReference type="EMBL" id="GEC98855.1"/>
    </source>
</evidence>
<dbReference type="GO" id="GO:0005524">
    <property type="term" value="F:ATP binding"/>
    <property type="evidence" value="ECO:0007669"/>
    <property type="project" value="UniProtKB-UniRule"/>
</dbReference>
<dbReference type="PANTHER" id="PTHR23090">
    <property type="entry name" value="NH 3 /GLUTAMINE-DEPENDENT NAD + SYNTHETASE"/>
    <property type="match status" value="1"/>
</dbReference>
<feature type="binding site" evidence="13">
    <location>
        <begin position="46"/>
        <end position="53"/>
    </location>
    <ligand>
        <name>ATP</name>
        <dbReference type="ChEBI" id="CHEBI:30616"/>
    </ligand>
</feature>
<dbReference type="InterPro" id="IPR014729">
    <property type="entry name" value="Rossmann-like_a/b/a_fold"/>
</dbReference>
<evidence type="ECO:0000259" key="16">
    <source>
        <dbReference type="Pfam" id="PF02540"/>
    </source>
</evidence>
<feature type="binding site" evidence="13">
    <location>
        <position position="52"/>
    </location>
    <ligand>
        <name>Mg(2+)</name>
        <dbReference type="ChEBI" id="CHEBI:18420"/>
    </ligand>
</feature>
<dbReference type="InterPro" id="IPR003694">
    <property type="entry name" value="NAD_synthase"/>
</dbReference>
<dbReference type="Gene3D" id="3.40.50.620">
    <property type="entry name" value="HUPs"/>
    <property type="match status" value="1"/>
</dbReference>
<feature type="binding site" evidence="13">
    <location>
        <position position="188"/>
    </location>
    <ligand>
        <name>ATP</name>
        <dbReference type="ChEBI" id="CHEBI:30616"/>
    </ligand>
</feature>
<feature type="domain" description="NAD/GMP synthase" evidence="16">
    <location>
        <begin position="24"/>
        <end position="264"/>
    </location>
</feature>
<keyword evidence="4 13" id="KW-0479">Metal-binding</keyword>